<proteinExistence type="predicted"/>
<accession>A0ABR4F595</accession>
<protein>
    <submittedName>
        <fullName evidence="2">Uncharacterized protein</fullName>
    </submittedName>
</protein>
<comment type="caution">
    <text evidence="2">The sequence shown here is derived from an EMBL/GenBank/DDBJ whole genome shotgun (WGS) entry which is preliminary data.</text>
</comment>
<sequence>MQVTDKNMTGLVSRLCTWAMKFLVLPIEKKKHSRRTPSSICSCFSRHQCNCVHVHSLEREAVTDAPDPQPPSRPFALNRQTTKERPLCSRQLKEISQGSPHTRPSGQPAMPCFWRGSALLYNNLPFNPE</sequence>
<dbReference type="Proteomes" id="UP001600888">
    <property type="component" value="Unassembled WGS sequence"/>
</dbReference>
<name>A0ABR4F595_9PEZI</name>
<evidence type="ECO:0000313" key="2">
    <source>
        <dbReference type="EMBL" id="KAL2289858.1"/>
    </source>
</evidence>
<evidence type="ECO:0000313" key="3">
    <source>
        <dbReference type="Proteomes" id="UP001600888"/>
    </source>
</evidence>
<evidence type="ECO:0000256" key="1">
    <source>
        <dbReference type="SAM" id="MobiDB-lite"/>
    </source>
</evidence>
<keyword evidence="3" id="KW-1185">Reference proteome</keyword>
<feature type="region of interest" description="Disordered" evidence="1">
    <location>
        <begin position="62"/>
        <end position="86"/>
    </location>
</feature>
<gene>
    <name evidence="2" type="ORF">FJTKL_01160</name>
</gene>
<dbReference type="EMBL" id="JBAWTH010000011">
    <property type="protein sequence ID" value="KAL2289858.1"/>
    <property type="molecule type" value="Genomic_DNA"/>
</dbReference>
<organism evidence="2 3">
    <name type="scientific">Diaporthe vaccinii</name>
    <dbReference type="NCBI Taxonomy" id="105482"/>
    <lineage>
        <taxon>Eukaryota</taxon>
        <taxon>Fungi</taxon>
        <taxon>Dikarya</taxon>
        <taxon>Ascomycota</taxon>
        <taxon>Pezizomycotina</taxon>
        <taxon>Sordariomycetes</taxon>
        <taxon>Sordariomycetidae</taxon>
        <taxon>Diaporthales</taxon>
        <taxon>Diaporthaceae</taxon>
        <taxon>Diaporthe</taxon>
        <taxon>Diaporthe eres species complex</taxon>
    </lineage>
</organism>
<reference evidence="2 3" key="1">
    <citation type="submission" date="2024-03" db="EMBL/GenBank/DDBJ databases">
        <title>A high-quality draft genome sequence of Diaporthe vaccinii, a causative agent of upright dieback and viscid rot disease in cranberry plants.</title>
        <authorList>
            <person name="Sarrasin M."/>
            <person name="Lang B.F."/>
            <person name="Burger G."/>
        </authorList>
    </citation>
    <scope>NUCLEOTIDE SEQUENCE [LARGE SCALE GENOMIC DNA]</scope>
    <source>
        <strain evidence="2 3">IS7</strain>
    </source>
</reference>